<feature type="region of interest" description="Disordered" evidence="1">
    <location>
        <begin position="271"/>
        <end position="317"/>
    </location>
</feature>
<dbReference type="SMART" id="SM00333">
    <property type="entry name" value="TUDOR"/>
    <property type="match status" value="2"/>
</dbReference>
<dbReference type="OrthoDB" id="79171at2759"/>
<evidence type="ECO:0000313" key="4">
    <source>
        <dbReference type="Proteomes" id="UP000591131"/>
    </source>
</evidence>
<reference evidence="3 4" key="1">
    <citation type="submission" date="2020-04" db="EMBL/GenBank/DDBJ databases">
        <title>Perkinsus chesapeaki whole genome sequence.</title>
        <authorList>
            <person name="Bogema D.R."/>
        </authorList>
    </citation>
    <scope>NUCLEOTIDE SEQUENCE [LARGE SCALE GENOMIC DNA]</scope>
    <source>
        <strain evidence="3">ATCC PRA-425</strain>
    </source>
</reference>
<dbReference type="CDD" id="cd04508">
    <property type="entry name" value="Tudor_SF"/>
    <property type="match status" value="1"/>
</dbReference>
<dbReference type="Gene3D" id="2.30.30.140">
    <property type="match status" value="1"/>
</dbReference>
<feature type="compositionally biased region" description="Basic residues" evidence="1">
    <location>
        <begin position="292"/>
        <end position="302"/>
    </location>
</feature>
<organism evidence="3 4">
    <name type="scientific">Perkinsus chesapeaki</name>
    <name type="common">Clam parasite</name>
    <name type="synonym">Perkinsus andrewsi</name>
    <dbReference type="NCBI Taxonomy" id="330153"/>
    <lineage>
        <taxon>Eukaryota</taxon>
        <taxon>Sar</taxon>
        <taxon>Alveolata</taxon>
        <taxon>Perkinsozoa</taxon>
        <taxon>Perkinsea</taxon>
        <taxon>Perkinsida</taxon>
        <taxon>Perkinsidae</taxon>
        <taxon>Perkinsus</taxon>
    </lineage>
</organism>
<evidence type="ECO:0000256" key="1">
    <source>
        <dbReference type="SAM" id="MobiDB-lite"/>
    </source>
</evidence>
<evidence type="ECO:0000313" key="3">
    <source>
        <dbReference type="EMBL" id="KAF4661815.1"/>
    </source>
</evidence>
<gene>
    <name evidence="3" type="primary">SMNDC1_2</name>
    <name evidence="3" type="ORF">FOL47_006536</name>
</gene>
<dbReference type="Proteomes" id="UP000591131">
    <property type="component" value="Unassembled WGS sequence"/>
</dbReference>
<protein>
    <submittedName>
        <fullName evidence="3">Survival of motor neuron--splicing factor 30</fullName>
    </submittedName>
</protein>
<dbReference type="EMBL" id="JAAPAO010000365">
    <property type="protein sequence ID" value="KAF4661815.1"/>
    <property type="molecule type" value="Genomic_DNA"/>
</dbReference>
<feature type="domain" description="Tudor" evidence="2">
    <location>
        <begin position="164"/>
        <end position="223"/>
    </location>
</feature>
<name>A0A7J6LR90_PERCH</name>
<dbReference type="SUPFAM" id="SSF63748">
    <property type="entry name" value="Tudor/PWWP/MBT"/>
    <property type="match status" value="1"/>
</dbReference>
<proteinExistence type="predicted"/>
<evidence type="ECO:0000259" key="2">
    <source>
        <dbReference type="SMART" id="SM00333"/>
    </source>
</evidence>
<accession>A0A7J6LR90</accession>
<sequence length="317" mass="35613">MSSTAAATGGESGDLAYYQEQLSQVKALLDQDPENEEIKEIYEQLKDTVHILEESEKQKETVLAMGAEIEKERLAAAAALEAEKKAAAAPPTAASGSAQTSARSHLVGRTCEVFYENKWFNAEITGVRVDEIGTERCAVRFIGFDQRREYKVQDVALLKPPRPQEAPVGSTVQAIWSQDGLWYQCTVLEHTVKGYKVLFEEDPGQTPEEVSIDQIRLIPKAVETKKATAVAEKEYVTPGGYRIPEKYKIDPKVDSEASIDAKKRKIHQLKTQQREELKNKESKQAQNSWQKFAKKQAHRAHRLNYIQTSNVRKPIGK</sequence>
<feature type="compositionally biased region" description="Basic and acidic residues" evidence="1">
    <location>
        <begin position="272"/>
        <end position="283"/>
    </location>
</feature>
<dbReference type="InterPro" id="IPR002999">
    <property type="entry name" value="Tudor"/>
</dbReference>
<comment type="caution">
    <text evidence="3">The sequence shown here is derived from an EMBL/GenBank/DDBJ whole genome shotgun (WGS) entry which is preliminary data.</text>
</comment>
<feature type="domain" description="Tudor" evidence="2">
    <location>
        <begin position="103"/>
        <end position="163"/>
    </location>
</feature>
<dbReference type="AlphaFoldDB" id="A0A7J6LR90"/>
<keyword evidence="4" id="KW-1185">Reference proteome</keyword>